<name>A0A6S7JU10_PARCT</name>
<dbReference type="AlphaFoldDB" id="A0A6S7JU10"/>
<dbReference type="PROSITE" id="PS50022">
    <property type="entry name" value="FA58C_3"/>
    <property type="match status" value="5"/>
</dbReference>
<organism evidence="1 2">
    <name type="scientific">Paramuricea clavata</name>
    <name type="common">Red gorgonian</name>
    <name type="synonym">Violescent sea-whip</name>
    <dbReference type="NCBI Taxonomy" id="317549"/>
    <lineage>
        <taxon>Eukaryota</taxon>
        <taxon>Metazoa</taxon>
        <taxon>Cnidaria</taxon>
        <taxon>Anthozoa</taxon>
        <taxon>Octocorallia</taxon>
        <taxon>Malacalcyonacea</taxon>
        <taxon>Plexauridae</taxon>
        <taxon>Paramuricea</taxon>
    </lineage>
</organism>
<dbReference type="CDD" id="cd00057">
    <property type="entry name" value="FA58C"/>
    <property type="match status" value="3"/>
</dbReference>
<dbReference type="OrthoDB" id="2121828at2759"/>
<dbReference type="Gene3D" id="2.60.120.260">
    <property type="entry name" value="Galactose-binding domain-like"/>
    <property type="match status" value="5"/>
</dbReference>
<comment type="caution">
    <text evidence="1">The sequence shown here is derived from an EMBL/GenBank/DDBJ whole genome shotgun (WGS) entry which is preliminary data.</text>
</comment>
<dbReference type="Pfam" id="PF15711">
    <property type="entry name" value="ILEI"/>
    <property type="match status" value="1"/>
</dbReference>
<accession>A0A6S7JU10</accession>
<dbReference type="InterPro" id="IPR008979">
    <property type="entry name" value="Galactose-bd-like_sf"/>
</dbReference>
<protein>
    <submittedName>
        <fullName evidence="1">Uncharacterized protein</fullName>
    </submittedName>
</protein>
<gene>
    <name evidence="1" type="ORF">PACLA_8A074268</name>
</gene>
<proteinExistence type="predicted"/>
<dbReference type="InterPro" id="IPR000421">
    <property type="entry name" value="FA58C"/>
</dbReference>
<dbReference type="PROSITE" id="PS01285">
    <property type="entry name" value="FA58C_1"/>
    <property type="match status" value="1"/>
</dbReference>
<dbReference type="SUPFAM" id="SSF49785">
    <property type="entry name" value="Galactose-binding domain-like"/>
    <property type="match status" value="5"/>
</dbReference>
<dbReference type="Proteomes" id="UP001152795">
    <property type="component" value="Unassembled WGS sequence"/>
</dbReference>
<dbReference type="InterPro" id="IPR039477">
    <property type="entry name" value="ILEI/PANDER_dom"/>
</dbReference>
<sequence length="942" mass="107084">MTMSITGKQKLNAFLFYPQLFPGNTDKNTIIRNALSPAIRAQFIRIYPKEFRDHRAMRLEFIGYYKDQKPGPLGLEDRRIQDGQLSASTENQANHGPHDGRLHNERTWVASAGDQWLQVDFLRLVKVTEIWTQGRTDSDPDEWIKSYNVEYSLNAVDFTAFTSYVWTTTANKDGYSVVRKAVLPPFEARAIRITVTNFQIRISLRMEVIGYYITCAATCYARPLGMESGEISDTQITASSSAGWKLPGGARLNFQNQNVERHSWAALETDRLAWLQVAFYQTVNIIEVQTQARFSTQLFYNYTLSYGNNGVDFESYEEDDMMKIFHGNDDQTKIVSHYLWPVITARFIRINALSCGVSCALRVEFIGTYEVIHGPELIDPEFVEFENTLTASSSRDWNHQPHHGIISNHFHPRAWSPVKEERLQYIQVDLLQLTVISGIGFRLAGDRIHDHYTKLVLWYGDTEESLKFLRDHNGNMTLFDTRECYTALEKRLLTRHVRFEVDSWETRPDFRFQLYGTTVYSEATADVESGSIKDDQMKSSNHPNDPYPAHEGRLNGPSAWCGNPLRNKLYLQIDFLWNFEVHGVATQGKPVGIMEYTTEYKLSSTMDGISWDLYKEDQTVKMFTGNTSCRCTRKNPVQPFLARALRFLPTAWKDAPCMRVEVFGIYKGILRIHARSGVLKGANETVVTRKCSIKLNGQEVSRKMPGYNVVVANPKTGALISSGSAENPSDVNDLLMNVTDDSIVVVATQNVTQRPSNETLHLLESLGAISLRYSLTSEDLVFLLVGYKGDERVNWIKEKLGTSKDGIVRVAVPIKLNENEMKPAVNQHFVNSNNTEETEITLSGDNAYIFHNITGKCGENDTDCEMGLSLSMWMKQEPLDYVENIESAPTPGINGGNVEKKIFSISGRIDLQYYSRGYNYIVIKDAKVWKNAHRYVILAGPD</sequence>
<dbReference type="PANTHER" id="PTHR24543">
    <property type="entry name" value="MULTICOPPER OXIDASE-RELATED"/>
    <property type="match status" value="1"/>
</dbReference>
<dbReference type="SMART" id="SM00231">
    <property type="entry name" value="FA58C"/>
    <property type="match status" value="4"/>
</dbReference>
<evidence type="ECO:0000313" key="1">
    <source>
        <dbReference type="EMBL" id="CAB4019932.1"/>
    </source>
</evidence>
<evidence type="ECO:0000313" key="2">
    <source>
        <dbReference type="Proteomes" id="UP001152795"/>
    </source>
</evidence>
<dbReference type="EMBL" id="CACRXK020010696">
    <property type="protein sequence ID" value="CAB4019932.1"/>
    <property type="molecule type" value="Genomic_DNA"/>
</dbReference>
<reference evidence="1" key="1">
    <citation type="submission" date="2020-04" db="EMBL/GenBank/DDBJ databases">
        <authorList>
            <person name="Alioto T."/>
            <person name="Alioto T."/>
            <person name="Gomez Garrido J."/>
        </authorList>
    </citation>
    <scope>NUCLEOTIDE SEQUENCE</scope>
    <source>
        <strain evidence="1">A484AB</strain>
    </source>
</reference>
<keyword evidence="2" id="KW-1185">Reference proteome</keyword>
<dbReference type="Pfam" id="PF00754">
    <property type="entry name" value="F5_F8_type_C"/>
    <property type="match status" value="4"/>
</dbReference>